<evidence type="ECO:0000313" key="2">
    <source>
        <dbReference type="EMBL" id="OBS81243.1"/>
    </source>
</evidence>
<proteinExistence type="predicted"/>
<dbReference type="Proteomes" id="UP000092124">
    <property type="component" value="Unassembled WGS sequence"/>
</dbReference>
<feature type="compositionally biased region" description="Polar residues" evidence="1">
    <location>
        <begin position="135"/>
        <end position="145"/>
    </location>
</feature>
<reference evidence="2 3" key="1">
    <citation type="submission" date="2016-06" db="EMBL/GenBank/DDBJ databases">
        <title>The Draft Genome Sequence and Annotation of the Desert Woodrat Neotoma lepida.</title>
        <authorList>
            <person name="Campbell M."/>
            <person name="Oakeson K.F."/>
            <person name="Yandell M."/>
            <person name="Halpert J.R."/>
            <person name="Dearing D."/>
        </authorList>
    </citation>
    <scope>NUCLEOTIDE SEQUENCE [LARGE SCALE GENOMIC DNA]</scope>
    <source>
        <strain evidence="2">417</strain>
        <tissue evidence="2">Liver</tissue>
    </source>
</reference>
<keyword evidence="3" id="KW-1185">Reference proteome</keyword>
<evidence type="ECO:0000256" key="1">
    <source>
        <dbReference type="SAM" id="MobiDB-lite"/>
    </source>
</evidence>
<feature type="non-terminal residue" evidence="2">
    <location>
        <position position="145"/>
    </location>
</feature>
<accession>A0A1A6HS03</accession>
<evidence type="ECO:0000313" key="3">
    <source>
        <dbReference type="Proteomes" id="UP000092124"/>
    </source>
</evidence>
<gene>
    <name evidence="2" type="ORF">A6R68_20578</name>
</gene>
<organism evidence="2 3">
    <name type="scientific">Neotoma lepida</name>
    <name type="common">Desert woodrat</name>
    <dbReference type="NCBI Taxonomy" id="56216"/>
    <lineage>
        <taxon>Eukaryota</taxon>
        <taxon>Metazoa</taxon>
        <taxon>Chordata</taxon>
        <taxon>Craniata</taxon>
        <taxon>Vertebrata</taxon>
        <taxon>Euteleostomi</taxon>
        <taxon>Mammalia</taxon>
        <taxon>Eutheria</taxon>
        <taxon>Euarchontoglires</taxon>
        <taxon>Glires</taxon>
        <taxon>Rodentia</taxon>
        <taxon>Myomorpha</taxon>
        <taxon>Muroidea</taxon>
        <taxon>Cricetidae</taxon>
        <taxon>Neotominae</taxon>
        <taxon>Neotoma</taxon>
    </lineage>
</organism>
<name>A0A1A6HS03_NEOLE</name>
<sequence length="145" mass="15729">MKGLDGGEQGWDVGVWILKRKNRDMLPVWQEQAQPPFYTLGSELKSDEAPNVDIGQGLCKQARPERLNTDTSYFNEGIDLNLRDRHLVVVVVIVVVVVQDKGGADADKLGVGGHGADCRQGASPRMKRGPHPNTVLASSGEPSTL</sequence>
<protein>
    <submittedName>
        <fullName evidence="2">Uncharacterized protein</fullName>
    </submittedName>
</protein>
<comment type="caution">
    <text evidence="2">The sequence shown here is derived from an EMBL/GenBank/DDBJ whole genome shotgun (WGS) entry which is preliminary data.</text>
</comment>
<dbReference type="AlphaFoldDB" id="A0A1A6HS03"/>
<feature type="region of interest" description="Disordered" evidence="1">
    <location>
        <begin position="112"/>
        <end position="145"/>
    </location>
</feature>
<dbReference type="EMBL" id="LZPO01017286">
    <property type="protein sequence ID" value="OBS81243.1"/>
    <property type="molecule type" value="Genomic_DNA"/>
</dbReference>